<organism evidence="1 2">
    <name type="scientific">Paraburkholderia youngii</name>
    <dbReference type="NCBI Taxonomy" id="2782701"/>
    <lineage>
        <taxon>Bacteria</taxon>
        <taxon>Pseudomonadati</taxon>
        <taxon>Pseudomonadota</taxon>
        <taxon>Betaproteobacteria</taxon>
        <taxon>Burkholderiales</taxon>
        <taxon>Burkholderiaceae</taxon>
        <taxon>Paraburkholderia</taxon>
    </lineage>
</organism>
<proteinExistence type="predicted"/>
<dbReference type="GO" id="GO:0003677">
    <property type="term" value="F:DNA binding"/>
    <property type="evidence" value="ECO:0007669"/>
    <property type="project" value="InterPro"/>
</dbReference>
<sequence length="94" mass="10645">MDTCTLTLMTENKDLKSRLVIGEKRDGRREYDEGARDELVMMCLKPGVSIARTAMEHDVNPNQLRKWITPSRAIAGLATDGGRTSRALAEWRRI</sequence>
<reference evidence="1 2" key="1">
    <citation type="submission" date="2020-08" db="EMBL/GenBank/DDBJ databases">
        <title>Genomic Encyclopedia of Type Strains, Phase IV (KMG-V): Genome sequencing to study the core and pangenomes of soil and plant-associated prokaryotes.</title>
        <authorList>
            <person name="Whitman W."/>
        </authorList>
    </citation>
    <scope>NUCLEOTIDE SEQUENCE [LARGE SCALE GENOMIC DNA]</scope>
    <source>
        <strain evidence="1 2">JPY162</strain>
    </source>
</reference>
<dbReference type="GO" id="GO:0006313">
    <property type="term" value="P:DNA transposition"/>
    <property type="evidence" value="ECO:0007669"/>
    <property type="project" value="InterPro"/>
</dbReference>
<evidence type="ECO:0000313" key="1">
    <source>
        <dbReference type="EMBL" id="MBB5405186.1"/>
    </source>
</evidence>
<dbReference type="Proteomes" id="UP000592820">
    <property type="component" value="Unassembled WGS sequence"/>
</dbReference>
<dbReference type="EMBL" id="JACHDE010000028">
    <property type="protein sequence ID" value="MBB5405186.1"/>
    <property type="molecule type" value="Genomic_DNA"/>
</dbReference>
<dbReference type="InterPro" id="IPR009057">
    <property type="entry name" value="Homeodomain-like_sf"/>
</dbReference>
<evidence type="ECO:0000313" key="2">
    <source>
        <dbReference type="Proteomes" id="UP000592820"/>
    </source>
</evidence>
<dbReference type="GO" id="GO:0004803">
    <property type="term" value="F:transposase activity"/>
    <property type="evidence" value="ECO:0007669"/>
    <property type="project" value="InterPro"/>
</dbReference>
<dbReference type="InterPro" id="IPR002514">
    <property type="entry name" value="Transposase_8"/>
</dbReference>
<protein>
    <submittedName>
        <fullName evidence="1">Transposase-like protein</fullName>
    </submittedName>
</protein>
<name>A0A7W8LDW9_9BURK</name>
<dbReference type="SUPFAM" id="SSF46689">
    <property type="entry name" value="Homeodomain-like"/>
    <property type="match status" value="1"/>
</dbReference>
<comment type="caution">
    <text evidence="1">The sequence shown here is derived from an EMBL/GenBank/DDBJ whole genome shotgun (WGS) entry which is preliminary data.</text>
</comment>
<accession>A0A7W8LDW9</accession>
<dbReference type="Pfam" id="PF01527">
    <property type="entry name" value="HTH_Tnp_1"/>
    <property type="match status" value="1"/>
</dbReference>
<gene>
    <name evidence="1" type="ORF">HDG41_007282</name>
</gene>
<dbReference type="AlphaFoldDB" id="A0A7W8LDW9"/>